<sequence>MESENEPTAHSQIAAHEYRHVVAIFCPSISEIGHQNIYWPRIAKINTTHWDRKLYKRERACMGELTGDRDLQEKNNIHKNLDSLTHPPAALSSNLLPELYLFSLPPSFHTSFLLSIMDGSLFLTRSLM</sequence>
<dbReference type="Proteomes" id="UP001469553">
    <property type="component" value="Unassembled WGS sequence"/>
</dbReference>
<gene>
    <name evidence="1" type="ORF">AMECASPLE_018919</name>
</gene>
<evidence type="ECO:0000313" key="1">
    <source>
        <dbReference type="EMBL" id="MEQ2307504.1"/>
    </source>
</evidence>
<accession>A0ABV0ZNS5</accession>
<name>A0ABV0ZNS5_9TELE</name>
<evidence type="ECO:0000313" key="2">
    <source>
        <dbReference type="Proteomes" id="UP001469553"/>
    </source>
</evidence>
<comment type="caution">
    <text evidence="1">The sequence shown here is derived from an EMBL/GenBank/DDBJ whole genome shotgun (WGS) entry which is preliminary data.</text>
</comment>
<organism evidence="1 2">
    <name type="scientific">Ameca splendens</name>
    <dbReference type="NCBI Taxonomy" id="208324"/>
    <lineage>
        <taxon>Eukaryota</taxon>
        <taxon>Metazoa</taxon>
        <taxon>Chordata</taxon>
        <taxon>Craniata</taxon>
        <taxon>Vertebrata</taxon>
        <taxon>Euteleostomi</taxon>
        <taxon>Actinopterygii</taxon>
        <taxon>Neopterygii</taxon>
        <taxon>Teleostei</taxon>
        <taxon>Neoteleostei</taxon>
        <taxon>Acanthomorphata</taxon>
        <taxon>Ovalentaria</taxon>
        <taxon>Atherinomorphae</taxon>
        <taxon>Cyprinodontiformes</taxon>
        <taxon>Goodeidae</taxon>
        <taxon>Ameca</taxon>
    </lineage>
</organism>
<proteinExistence type="predicted"/>
<dbReference type="EMBL" id="JAHRIP010067329">
    <property type="protein sequence ID" value="MEQ2307504.1"/>
    <property type="molecule type" value="Genomic_DNA"/>
</dbReference>
<reference evidence="1 2" key="1">
    <citation type="submission" date="2021-06" db="EMBL/GenBank/DDBJ databases">
        <authorList>
            <person name="Palmer J.M."/>
        </authorList>
    </citation>
    <scope>NUCLEOTIDE SEQUENCE [LARGE SCALE GENOMIC DNA]</scope>
    <source>
        <strain evidence="1 2">AS_MEX2019</strain>
        <tissue evidence="1">Muscle</tissue>
    </source>
</reference>
<protein>
    <submittedName>
        <fullName evidence="1">Uncharacterized protein</fullName>
    </submittedName>
</protein>
<keyword evidence="2" id="KW-1185">Reference proteome</keyword>